<keyword evidence="2 4" id="KW-0964">Secreted</keyword>
<dbReference type="OrthoDB" id="9796789at2"/>
<comment type="function">
    <text evidence="4">Flagellin is the subunit protein which polymerizes to form the filaments of bacterial flagella.</text>
</comment>
<accession>A0A0N1MUL8</accession>
<dbReference type="PANTHER" id="PTHR42792">
    <property type="entry name" value="FLAGELLIN"/>
    <property type="match status" value="1"/>
</dbReference>
<evidence type="ECO:0000259" key="5">
    <source>
        <dbReference type="Pfam" id="PF00669"/>
    </source>
</evidence>
<keyword evidence="7" id="KW-0966">Cell projection</keyword>
<feature type="domain" description="Flagellin C-terminal" evidence="6">
    <location>
        <begin position="176"/>
        <end position="261"/>
    </location>
</feature>
<dbReference type="InterPro" id="IPR042187">
    <property type="entry name" value="Flagellin_C_sub2"/>
</dbReference>
<evidence type="ECO:0000313" key="7">
    <source>
        <dbReference type="EMBL" id="KPH63916.1"/>
    </source>
</evidence>
<gene>
    <name evidence="7" type="ORF">ADS77_08395</name>
</gene>
<dbReference type="PANTHER" id="PTHR42792:SF2">
    <property type="entry name" value="FLAGELLIN"/>
    <property type="match status" value="1"/>
</dbReference>
<reference evidence="7 8" key="1">
    <citation type="submission" date="2015-08" db="EMBL/GenBank/DDBJ databases">
        <title>Draft Genome Sequence of Pseudoalteromonas porphyrae UCD-SED14.</title>
        <authorList>
            <person name="Coil D.A."/>
            <person name="Jospin G."/>
            <person name="Lee R.D."/>
            <person name="Eisen J.A."/>
        </authorList>
    </citation>
    <scope>NUCLEOTIDE SEQUENCE [LARGE SCALE GENOMIC DNA]</scope>
    <source>
        <strain evidence="7 8">UCD-SED14</strain>
    </source>
</reference>
<dbReference type="InterPro" id="IPR001492">
    <property type="entry name" value="Flagellin"/>
</dbReference>
<dbReference type="PRINTS" id="PR00207">
    <property type="entry name" value="FLAGELLIN"/>
</dbReference>
<evidence type="ECO:0000313" key="8">
    <source>
        <dbReference type="Proteomes" id="UP000037848"/>
    </source>
</evidence>
<evidence type="ECO:0000256" key="1">
    <source>
        <dbReference type="ARBA" id="ARBA00005709"/>
    </source>
</evidence>
<dbReference type="GO" id="GO:0005198">
    <property type="term" value="F:structural molecule activity"/>
    <property type="evidence" value="ECO:0007669"/>
    <property type="project" value="UniProtKB-UniRule"/>
</dbReference>
<comment type="similarity">
    <text evidence="1 4">Belongs to the bacterial flagellin family.</text>
</comment>
<keyword evidence="7" id="KW-0969">Cilium</keyword>
<protein>
    <recommendedName>
        <fullName evidence="4">Flagellin</fullName>
    </recommendedName>
</protein>
<dbReference type="InterPro" id="IPR046358">
    <property type="entry name" value="Flagellin_C"/>
</dbReference>
<evidence type="ECO:0000256" key="3">
    <source>
        <dbReference type="ARBA" id="ARBA00023143"/>
    </source>
</evidence>
<dbReference type="AlphaFoldDB" id="A0A0N1MUL8"/>
<organism evidence="7 8">
    <name type="scientific">Pseudoalteromonas porphyrae</name>
    <dbReference type="NCBI Taxonomy" id="187330"/>
    <lineage>
        <taxon>Bacteria</taxon>
        <taxon>Pseudomonadati</taxon>
        <taxon>Pseudomonadota</taxon>
        <taxon>Gammaproteobacteria</taxon>
        <taxon>Alteromonadales</taxon>
        <taxon>Pseudoalteromonadaceae</taxon>
        <taxon>Pseudoalteromonas</taxon>
    </lineage>
</organism>
<name>A0A0N1MUL8_9GAMM</name>
<dbReference type="GO" id="GO:0009288">
    <property type="term" value="C:bacterial-type flagellum"/>
    <property type="evidence" value="ECO:0007669"/>
    <property type="project" value="UniProtKB-SubCell"/>
</dbReference>
<comment type="subcellular location">
    <subcellularLocation>
        <location evidence="4">Secreted</location>
    </subcellularLocation>
    <subcellularLocation>
        <location evidence="4">Bacterial flagellum</location>
    </subcellularLocation>
</comment>
<dbReference type="Gene3D" id="6.10.10.10">
    <property type="entry name" value="Flagellar export chaperone, C-terminal domain"/>
    <property type="match status" value="1"/>
</dbReference>
<proteinExistence type="inferred from homology"/>
<keyword evidence="3 4" id="KW-0975">Bacterial flagellum</keyword>
<evidence type="ECO:0000259" key="6">
    <source>
        <dbReference type="Pfam" id="PF00700"/>
    </source>
</evidence>
<evidence type="ECO:0000256" key="4">
    <source>
        <dbReference type="RuleBase" id="RU362073"/>
    </source>
</evidence>
<sequence>MKIQSPSTSFLNQTQQTGNKLAEQLATGKKINSAADDAAALQIIDRLTSQQDGYGQAVSNAYDGISYSQATESNLSGVNDAVSRIRELSIQAGSGALNDNDRAALQDEVVQLQSQITDTFENASFGGKPLFDGQAVSFQVGPDANTTQSVTPGNGSIASVVAGIDISTQAGAQAAIDISDQAADEINSQRAELGAFENTLSSTIRGLGEQNENIAASKSRIQDTDYAQAISQQVSNDILAQASIALRGQANQSAESILGLL</sequence>
<dbReference type="SUPFAM" id="SSF64518">
    <property type="entry name" value="Phase 1 flagellin"/>
    <property type="match status" value="1"/>
</dbReference>
<dbReference type="PATRIC" id="fig|187330.3.peg.3719"/>
<keyword evidence="8" id="KW-1185">Reference proteome</keyword>
<dbReference type="Gene3D" id="1.20.1330.10">
    <property type="entry name" value="f41 fragment of flagellin, N-terminal domain"/>
    <property type="match status" value="1"/>
</dbReference>
<dbReference type="Pfam" id="PF00669">
    <property type="entry name" value="Flagellin_N"/>
    <property type="match status" value="1"/>
</dbReference>
<dbReference type="Pfam" id="PF00700">
    <property type="entry name" value="Flagellin_C"/>
    <property type="match status" value="1"/>
</dbReference>
<dbReference type="STRING" id="187330.AMS58_01885"/>
<evidence type="ECO:0000256" key="2">
    <source>
        <dbReference type="ARBA" id="ARBA00022525"/>
    </source>
</evidence>
<dbReference type="EMBL" id="LHPH01000007">
    <property type="protein sequence ID" value="KPH63916.1"/>
    <property type="molecule type" value="Genomic_DNA"/>
</dbReference>
<dbReference type="RefSeq" id="WP_054453880.1">
    <property type="nucleotide sequence ID" value="NZ_LHPH01000007.1"/>
</dbReference>
<keyword evidence="7" id="KW-0282">Flagellum</keyword>
<dbReference type="Proteomes" id="UP000037848">
    <property type="component" value="Unassembled WGS sequence"/>
</dbReference>
<dbReference type="InterPro" id="IPR001029">
    <property type="entry name" value="Flagellin_N"/>
</dbReference>
<comment type="caution">
    <text evidence="7">The sequence shown here is derived from an EMBL/GenBank/DDBJ whole genome shotgun (WGS) entry which is preliminary data.</text>
</comment>
<dbReference type="GO" id="GO:0005576">
    <property type="term" value="C:extracellular region"/>
    <property type="evidence" value="ECO:0007669"/>
    <property type="project" value="UniProtKB-SubCell"/>
</dbReference>
<feature type="domain" description="Flagellin N-terminal" evidence="5">
    <location>
        <begin position="9"/>
        <end position="134"/>
    </location>
</feature>